<evidence type="ECO:0000256" key="4">
    <source>
        <dbReference type="ARBA" id="ARBA00022989"/>
    </source>
</evidence>
<feature type="transmembrane region" description="Helical" evidence="6">
    <location>
        <begin position="525"/>
        <end position="542"/>
    </location>
</feature>
<evidence type="ECO:0000256" key="1">
    <source>
        <dbReference type="ARBA" id="ARBA00004141"/>
    </source>
</evidence>
<organism evidence="8 9">
    <name type="scientific">Coleophoma crateriformis</name>
    <dbReference type="NCBI Taxonomy" id="565419"/>
    <lineage>
        <taxon>Eukaryota</taxon>
        <taxon>Fungi</taxon>
        <taxon>Dikarya</taxon>
        <taxon>Ascomycota</taxon>
        <taxon>Pezizomycotina</taxon>
        <taxon>Leotiomycetes</taxon>
        <taxon>Helotiales</taxon>
        <taxon>Dermateaceae</taxon>
        <taxon>Coleophoma</taxon>
    </lineage>
</organism>
<dbReference type="PANTHER" id="PTHR23501:SF158">
    <property type="entry name" value="TRANSPORTER, PUTATIVE (AFU_ORTHOLOGUE AFUA_5G14490)-RELATED"/>
    <property type="match status" value="1"/>
</dbReference>
<gene>
    <name evidence="8" type="ORF">BP5796_06142</name>
</gene>
<dbReference type="EMBL" id="PDLN01000008">
    <property type="protein sequence ID" value="RDW78290.1"/>
    <property type="molecule type" value="Genomic_DNA"/>
</dbReference>
<evidence type="ECO:0000259" key="7">
    <source>
        <dbReference type="PROSITE" id="PS50850"/>
    </source>
</evidence>
<accession>A0A3D8RWI6</accession>
<dbReference type="InterPro" id="IPR036259">
    <property type="entry name" value="MFS_trans_sf"/>
</dbReference>
<name>A0A3D8RWI6_9HELO</name>
<dbReference type="GO" id="GO:0022857">
    <property type="term" value="F:transmembrane transporter activity"/>
    <property type="evidence" value="ECO:0007669"/>
    <property type="project" value="InterPro"/>
</dbReference>
<feature type="transmembrane region" description="Helical" evidence="6">
    <location>
        <begin position="444"/>
        <end position="463"/>
    </location>
</feature>
<dbReference type="Gene3D" id="1.20.1720.10">
    <property type="entry name" value="Multidrug resistance protein D"/>
    <property type="match status" value="1"/>
</dbReference>
<feature type="transmembrane region" description="Helical" evidence="6">
    <location>
        <begin position="409"/>
        <end position="432"/>
    </location>
</feature>
<feature type="transmembrane region" description="Helical" evidence="6">
    <location>
        <begin position="320"/>
        <end position="337"/>
    </location>
</feature>
<comment type="subcellular location">
    <subcellularLocation>
        <location evidence="1">Membrane</location>
        <topology evidence="1">Multi-pass membrane protein</topology>
    </subcellularLocation>
</comment>
<evidence type="ECO:0000313" key="8">
    <source>
        <dbReference type="EMBL" id="RDW78290.1"/>
    </source>
</evidence>
<dbReference type="Pfam" id="PF07690">
    <property type="entry name" value="MFS_1"/>
    <property type="match status" value="1"/>
</dbReference>
<dbReference type="Gene3D" id="1.20.1250.20">
    <property type="entry name" value="MFS general substrate transporter like domains"/>
    <property type="match status" value="1"/>
</dbReference>
<evidence type="ECO:0000256" key="5">
    <source>
        <dbReference type="ARBA" id="ARBA00023136"/>
    </source>
</evidence>
<feature type="domain" description="Major facilitator superfamily (MFS) profile" evidence="7">
    <location>
        <begin position="61"/>
        <end position="547"/>
    </location>
</feature>
<dbReference type="OrthoDB" id="3934656at2759"/>
<sequence length="562" mass="59972">MAAEISQIPSSNGADCSNYIGSDGGNRPNDPGSELELTALDAISPVQGTGEKRSRLRLTIVIVALDLCLFVAALDQTIISTAVPTITSNLHSASGYVWIGGAYLLANAASGPLWAKFSDIWGRKPMLLSSVFIFFGSSIICANAINMKMLIVGRTLQGTGAGGLFQLVMITISDLFSQRERNLYMGLLEVMWAIAGAVGPILGGGLTEKLSWRWCFWINLPISGSTFILLLCFLDVHSPKTSVKDGLKAVDWAGSLSILGMTLMLLIGLEFGGATYPWNSPQVLCLIIVGSLLSIAFIFSEKRLAKYPLMPLRLFKDRSNVACLIYIAAEYYPPLYFQSVEEASPLKSGILILPIIITQAIVGFLGGIFIHRTGRYLELMYVGSVLMAVGSGLYILFDANPSISHILGFQIAFGLGSGSLFQAPLIAIQALVSQSDTATATSTLGFARNLAAALSVVIAGVIFQNSMDTRINSLALPPINLPANVTALLSHGAAAANVAVVAIIQDPIQKLAVKEAFAGSFRNMWIFYTSLSGLAVVASMFVKKTVLSSIHVETKTGLQSEK</sequence>
<protein>
    <recommendedName>
        <fullName evidence="7">Major facilitator superfamily (MFS) profile domain-containing protein</fullName>
    </recommendedName>
</protein>
<dbReference type="InterPro" id="IPR020846">
    <property type="entry name" value="MFS_dom"/>
</dbReference>
<dbReference type="CDD" id="cd17502">
    <property type="entry name" value="MFS_Azr1_MDR_like"/>
    <property type="match status" value="1"/>
</dbReference>
<feature type="transmembrane region" description="Helical" evidence="6">
    <location>
        <begin position="249"/>
        <end position="269"/>
    </location>
</feature>
<feature type="transmembrane region" description="Helical" evidence="6">
    <location>
        <begin position="281"/>
        <end position="299"/>
    </location>
</feature>
<keyword evidence="9" id="KW-1185">Reference proteome</keyword>
<feature type="transmembrane region" description="Helical" evidence="6">
    <location>
        <begin position="58"/>
        <end position="83"/>
    </location>
</feature>
<keyword evidence="4 6" id="KW-1133">Transmembrane helix</keyword>
<evidence type="ECO:0000313" key="9">
    <source>
        <dbReference type="Proteomes" id="UP000256328"/>
    </source>
</evidence>
<keyword evidence="5 6" id="KW-0472">Membrane</keyword>
<reference evidence="8 9" key="1">
    <citation type="journal article" date="2018" name="IMA Fungus">
        <title>IMA Genome-F 9: Draft genome sequence of Annulohypoxylon stygium, Aspergillus mulundensis, Berkeleyomyces basicola (syn. Thielaviopsis basicola), Ceratocystis smalleyi, two Cercospora beticola strains, Coleophoma cylindrospora, Fusarium fracticaudum, Phialophora cf. hyalina, and Morchella septimelata.</title>
        <authorList>
            <person name="Wingfield B.D."/>
            <person name="Bills G.F."/>
            <person name="Dong Y."/>
            <person name="Huang W."/>
            <person name="Nel W.J."/>
            <person name="Swalarsk-Parry B.S."/>
            <person name="Vaghefi N."/>
            <person name="Wilken P.M."/>
            <person name="An Z."/>
            <person name="de Beer Z.W."/>
            <person name="De Vos L."/>
            <person name="Chen L."/>
            <person name="Duong T.A."/>
            <person name="Gao Y."/>
            <person name="Hammerbacher A."/>
            <person name="Kikkert J.R."/>
            <person name="Li Y."/>
            <person name="Li H."/>
            <person name="Li K."/>
            <person name="Li Q."/>
            <person name="Liu X."/>
            <person name="Ma X."/>
            <person name="Naidoo K."/>
            <person name="Pethybridge S.J."/>
            <person name="Sun J."/>
            <person name="Steenkamp E.T."/>
            <person name="van der Nest M.A."/>
            <person name="van Wyk S."/>
            <person name="Wingfield M.J."/>
            <person name="Xiong C."/>
            <person name="Yue Q."/>
            <person name="Zhang X."/>
        </authorList>
    </citation>
    <scope>NUCLEOTIDE SEQUENCE [LARGE SCALE GENOMIC DNA]</scope>
    <source>
        <strain evidence="8 9">BP5796</strain>
    </source>
</reference>
<dbReference type="InterPro" id="IPR011701">
    <property type="entry name" value="MFS"/>
</dbReference>
<comment type="caution">
    <text evidence="8">The sequence shown here is derived from an EMBL/GenBank/DDBJ whole genome shotgun (WGS) entry which is preliminary data.</text>
</comment>
<evidence type="ECO:0000256" key="6">
    <source>
        <dbReference type="SAM" id="Phobius"/>
    </source>
</evidence>
<dbReference type="SUPFAM" id="SSF103473">
    <property type="entry name" value="MFS general substrate transporter"/>
    <property type="match status" value="1"/>
</dbReference>
<dbReference type="PRINTS" id="PR01036">
    <property type="entry name" value="TCRTETB"/>
</dbReference>
<evidence type="ECO:0000256" key="2">
    <source>
        <dbReference type="ARBA" id="ARBA00007520"/>
    </source>
</evidence>
<feature type="transmembrane region" description="Helical" evidence="6">
    <location>
        <begin position="157"/>
        <end position="176"/>
    </location>
</feature>
<dbReference type="PANTHER" id="PTHR23501">
    <property type="entry name" value="MAJOR FACILITATOR SUPERFAMILY"/>
    <property type="match status" value="1"/>
</dbReference>
<dbReference type="Proteomes" id="UP000256328">
    <property type="component" value="Unassembled WGS sequence"/>
</dbReference>
<dbReference type="GO" id="GO:0005886">
    <property type="term" value="C:plasma membrane"/>
    <property type="evidence" value="ECO:0007669"/>
    <property type="project" value="TreeGrafter"/>
</dbReference>
<feature type="transmembrane region" description="Helical" evidence="6">
    <location>
        <begin position="483"/>
        <end position="504"/>
    </location>
</feature>
<feature type="transmembrane region" description="Helical" evidence="6">
    <location>
        <begin position="183"/>
        <end position="204"/>
    </location>
</feature>
<feature type="transmembrane region" description="Helical" evidence="6">
    <location>
        <begin position="127"/>
        <end position="145"/>
    </location>
</feature>
<feature type="transmembrane region" description="Helical" evidence="6">
    <location>
        <begin position="349"/>
        <end position="370"/>
    </location>
</feature>
<dbReference type="PROSITE" id="PS50850">
    <property type="entry name" value="MFS"/>
    <property type="match status" value="1"/>
</dbReference>
<dbReference type="AlphaFoldDB" id="A0A3D8RWI6"/>
<dbReference type="FunFam" id="1.20.1720.10:FF:000014">
    <property type="entry name" value="MFS drug transporter, putative"/>
    <property type="match status" value="1"/>
</dbReference>
<feature type="transmembrane region" description="Helical" evidence="6">
    <location>
        <begin position="216"/>
        <end position="237"/>
    </location>
</feature>
<evidence type="ECO:0000256" key="3">
    <source>
        <dbReference type="ARBA" id="ARBA00022692"/>
    </source>
</evidence>
<feature type="transmembrane region" description="Helical" evidence="6">
    <location>
        <begin position="95"/>
        <end position="115"/>
    </location>
</feature>
<comment type="similarity">
    <text evidence="2">Belongs to the major facilitator superfamily. TCR/Tet family.</text>
</comment>
<feature type="transmembrane region" description="Helical" evidence="6">
    <location>
        <begin position="379"/>
        <end position="397"/>
    </location>
</feature>
<keyword evidence="3 6" id="KW-0812">Transmembrane</keyword>
<proteinExistence type="inferred from homology"/>